<dbReference type="PIRSF" id="PIRSF028288">
    <property type="entry name" value="UCP028288"/>
    <property type="match status" value="1"/>
</dbReference>
<accession>Q4PKF6</accession>
<organism evidence="1">
    <name type="scientific">uncultured bacterium MedeBAC82F10</name>
    <dbReference type="NCBI Taxonomy" id="332272"/>
    <lineage>
        <taxon>Bacteria</taxon>
        <taxon>environmental samples</taxon>
    </lineage>
</organism>
<dbReference type="Gene3D" id="3.10.450.50">
    <property type="match status" value="1"/>
</dbReference>
<evidence type="ECO:0008006" key="2">
    <source>
        <dbReference type="Google" id="ProtNLM"/>
    </source>
</evidence>
<reference evidence="1" key="1">
    <citation type="journal article" date="2005" name="PLoS Biol.">
        <title>New insights into metabolic properties of marine bacteria encoding proteorhodopsins.</title>
        <authorList>
            <person name="Sabehi G."/>
            <person name="Loy A."/>
            <person name="Jung K.H."/>
            <person name="Partha R."/>
            <person name="Spudich J.L."/>
            <person name="Isaacson T."/>
            <person name="Hirschberg J."/>
            <person name="Wagner M."/>
            <person name="Beja O."/>
        </authorList>
    </citation>
    <scope>NUCLEOTIDE SEQUENCE</scope>
</reference>
<name>Q4PKF6_9BACT</name>
<dbReference type="EMBL" id="DQ073796">
    <property type="protein sequence ID" value="AAY78590.1"/>
    <property type="molecule type" value="Genomic_DNA"/>
</dbReference>
<dbReference type="AlphaFoldDB" id="Q4PKF6"/>
<proteinExistence type="predicted"/>
<dbReference type="InterPro" id="IPR016878">
    <property type="entry name" value="MICAH-like"/>
</dbReference>
<sequence length="158" mass="17616">MTITEKELAEARINWGKGLIDISSSYDQDGINKVNSLASGILDKLYGFEFGPILFKPTLSGGIQTFRTDKEGTLSYFIGQNSKYSSDTGFALKSWRESNSETSSVFVENDIAMWMGWVSLTNIDGDVVKVDKSWGYKRNKDGILKIVLHHSSLPYQAT</sequence>
<protein>
    <recommendedName>
        <fullName evidence="2">Phosphoribosyl-AMP cyclohydrolase</fullName>
    </recommendedName>
</protein>
<evidence type="ECO:0000313" key="1">
    <source>
        <dbReference type="EMBL" id="AAY78590.1"/>
    </source>
</evidence>